<dbReference type="EMBL" id="UYRT01013735">
    <property type="protein sequence ID" value="VDK53333.1"/>
    <property type="molecule type" value="Genomic_DNA"/>
</dbReference>
<protein>
    <submittedName>
        <fullName evidence="3">HTH luxR-type domain-containing protein</fullName>
    </submittedName>
</protein>
<name>A0A183DBJ4_9BILA</name>
<sequence length="130" mass="15329">MQIEHENDDDDGVRMISLCRQHSLEMYRSVSANLNTSFVSHTLTLPEMEKIFWLYASVEDIASMLSVSEEVVSDVYEYWKLRRIDNRYKPLLSDRSEVERQVVCRLQSSAASHPERLRQAVRQSFERVIF</sequence>
<dbReference type="AlphaFoldDB" id="A0A183DBJ4"/>
<dbReference type="Proteomes" id="UP000271098">
    <property type="component" value="Unassembled WGS sequence"/>
</dbReference>
<reference evidence="3" key="1">
    <citation type="submission" date="2016-06" db="UniProtKB">
        <authorList>
            <consortium name="WormBaseParasite"/>
        </authorList>
    </citation>
    <scope>IDENTIFICATION</scope>
</reference>
<evidence type="ECO:0000313" key="2">
    <source>
        <dbReference type="Proteomes" id="UP000271098"/>
    </source>
</evidence>
<evidence type="ECO:0000313" key="3">
    <source>
        <dbReference type="WBParaSite" id="GPUH_0000609301-mRNA-1"/>
    </source>
</evidence>
<organism evidence="3">
    <name type="scientific">Gongylonema pulchrum</name>
    <dbReference type="NCBI Taxonomy" id="637853"/>
    <lineage>
        <taxon>Eukaryota</taxon>
        <taxon>Metazoa</taxon>
        <taxon>Ecdysozoa</taxon>
        <taxon>Nematoda</taxon>
        <taxon>Chromadorea</taxon>
        <taxon>Rhabditida</taxon>
        <taxon>Spirurina</taxon>
        <taxon>Spiruromorpha</taxon>
        <taxon>Spiruroidea</taxon>
        <taxon>Gongylonematidae</taxon>
        <taxon>Gongylonema</taxon>
    </lineage>
</organism>
<proteinExistence type="predicted"/>
<reference evidence="1 2" key="2">
    <citation type="submission" date="2018-11" db="EMBL/GenBank/DDBJ databases">
        <authorList>
            <consortium name="Pathogen Informatics"/>
        </authorList>
    </citation>
    <scope>NUCLEOTIDE SEQUENCE [LARGE SCALE GENOMIC DNA]</scope>
</reference>
<gene>
    <name evidence="1" type="ORF">GPUH_LOCUS6085</name>
</gene>
<keyword evidence="2" id="KW-1185">Reference proteome</keyword>
<evidence type="ECO:0000313" key="1">
    <source>
        <dbReference type="EMBL" id="VDK53333.1"/>
    </source>
</evidence>
<accession>A0A183DBJ4</accession>
<dbReference type="WBParaSite" id="GPUH_0000609301-mRNA-1">
    <property type="protein sequence ID" value="GPUH_0000609301-mRNA-1"/>
    <property type="gene ID" value="GPUH_0000609301"/>
</dbReference>